<feature type="chain" id="PRO_5042148515" evidence="1">
    <location>
        <begin position="24"/>
        <end position="132"/>
    </location>
</feature>
<accession>A0AAD9XVW3</accession>
<name>A0AAD9XVW3_COLKA</name>
<feature type="signal peptide" evidence="1">
    <location>
        <begin position="1"/>
        <end position="23"/>
    </location>
</feature>
<evidence type="ECO:0000256" key="1">
    <source>
        <dbReference type="SAM" id="SignalP"/>
    </source>
</evidence>
<comment type="caution">
    <text evidence="2">The sequence shown here is derived from an EMBL/GenBank/DDBJ whole genome shotgun (WGS) entry which is preliminary data.</text>
</comment>
<keyword evidence="3" id="KW-1185">Reference proteome</keyword>
<protein>
    <submittedName>
        <fullName evidence="2">Uncharacterized protein</fullName>
    </submittedName>
</protein>
<gene>
    <name evidence="2" type="ORF">CKAH01_10442</name>
</gene>
<evidence type="ECO:0000313" key="2">
    <source>
        <dbReference type="EMBL" id="KAK2729129.1"/>
    </source>
</evidence>
<dbReference type="AlphaFoldDB" id="A0AAD9XVW3"/>
<keyword evidence="1" id="KW-0732">Signal</keyword>
<organism evidence="2 3">
    <name type="scientific">Colletotrichum kahawae</name>
    <name type="common">Coffee berry disease fungus</name>
    <dbReference type="NCBI Taxonomy" id="34407"/>
    <lineage>
        <taxon>Eukaryota</taxon>
        <taxon>Fungi</taxon>
        <taxon>Dikarya</taxon>
        <taxon>Ascomycota</taxon>
        <taxon>Pezizomycotina</taxon>
        <taxon>Sordariomycetes</taxon>
        <taxon>Hypocreomycetidae</taxon>
        <taxon>Glomerellales</taxon>
        <taxon>Glomerellaceae</taxon>
        <taxon>Colletotrichum</taxon>
        <taxon>Colletotrichum gloeosporioides species complex</taxon>
    </lineage>
</organism>
<reference evidence="2" key="1">
    <citation type="submission" date="2023-02" db="EMBL/GenBank/DDBJ databases">
        <title>Colletotrichum kahawae CIFC_Que2 genome sequencing and assembly.</title>
        <authorList>
            <person name="Baroncelli R."/>
        </authorList>
    </citation>
    <scope>NUCLEOTIDE SEQUENCE</scope>
    <source>
        <strain evidence="2">CIFC_Que2</strain>
    </source>
</reference>
<proteinExistence type="predicted"/>
<evidence type="ECO:0000313" key="3">
    <source>
        <dbReference type="Proteomes" id="UP001281614"/>
    </source>
</evidence>
<sequence length="132" mass="14540">MRLVLLHPAILLVLGALATLTSASSAKCSRWKDGIPIIKNFVIPMYRRYSIEVSGMEEGEDVPELCGTLWKELKQFKGSCVVSVDNPKCEANGPTALQWSFSVGLGCNKGMVHAAWWDSTKNRLGKIKCENV</sequence>
<dbReference type="Proteomes" id="UP001281614">
    <property type="component" value="Unassembled WGS sequence"/>
</dbReference>
<dbReference type="EMBL" id="VYYT01000832">
    <property type="protein sequence ID" value="KAK2729129.1"/>
    <property type="molecule type" value="Genomic_DNA"/>
</dbReference>